<proteinExistence type="predicted"/>
<gene>
    <name evidence="1" type="ORF">A6P07_09395</name>
</gene>
<evidence type="ECO:0000313" key="2">
    <source>
        <dbReference type="Proteomes" id="UP000094893"/>
    </source>
</evidence>
<sequence>MADSETEALSPLLEDLGENPSEGAQQYTIGLQKTAALCTSLLSRLYEIDQLLEKLRLELRETQPKKDGVILLELANCGKHCSGCPHPRWKQWRWHASYTYKPWRAHPIKEPLRKLKKTGPFEATYFETYHRIRFVQSLVKERQSLIRKVASLGKSLHH</sequence>
<dbReference type="RefSeq" id="WP_024892335.1">
    <property type="nucleotide sequence ID" value="NZ_JMEB01000103.1"/>
</dbReference>
<evidence type="ECO:0000313" key="1">
    <source>
        <dbReference type="EMBL" id="OCX72826.1"/>
    </source>
</evidence>
<accession>A0A1C2I9Z3</accession>
<reference evidence="1 2" key="1">
    <citation type="journal article" date="2016" name="Int. J. Mol. Sci.">
        <title>Comparative genomics of the extreme acidophile Acidithiobacillus thiooxidans reveals intraspecific divergence and niche adaptation.</title>
        <authorList>
            <person name="Zhang X."/>
            <person name="Feng X."/>
            <person name="Tao J."/>
            <person name="Ma L."/>
            <person name="Xiao Y."/>
            <person name="Liang Y."/>
            <person name="Liu X."/>
            <person name="Yin H."/>
        </authorList>
    </citation>
    <scope>NUCLEOTIDE SEQUENCE [LARGE SCALE GENOMIC DNA]</scope>
    <source>
        <strain evidence="1 2">A02</strain>
    </source>
</reference>
<organism evidence="1 2">
    <name type="scientific">Acidithiobacillus thiooxidans</name>
    <name type="common">Thiobacillus thiooxidans</name>
    <dbReference type="NCBI Taxonomy" id="930"/>
    <lineage>
        <taxon>Bacteria</taxon>
        <taxon>Pseudomonadati</taxon>
        <taxon>Pseudomonadota</taxon>
        <taxon>Acidithiobacillia</taxon>
        <taxon>Acidithiobacillales</taxon>
        <taxon>Acidithiobacillaceae</taxon>
        <taxon>Acidithiobacillus</taxon>
    </lineage>
</organism>
<dbReference type="AlphaFoldDB" id="A0A1C2I9Z3"/>
<protein>
    <submittedName>
        <fullName evidence="1">Uncharacterized protein</fullName>
    </submittedName>
</protein>
<dbReference type="Proteomes" id="UP000094893">
    <property type="component" value="Unassembled WGS sequence"/>
</dbReference>
<comment type="caution">
    <text evidence="1">The sequence shown here is derived from an EMBL/GenBank/DDBJ whole genome shotgun (WGS) entry which is preliminary data.</text>
</comment>
<dbReference type="EMBL" id="LWSA01000130">
    <property type="protein sequence ID" value="OCX72826.1"/>
    <property type="molecule type" value="Genomic_DNA"/>
</dbReference>
<name>A0A1C2I9Z3_ACITH</name>